<sequence>MQADVRELTVFLEIARCLNFRRAASALGVTPSALSHSLRGLEEKLGLRLVHRTTRSVGLTAAGERLAQRLRPAFRDIDDALDDLNTFRDAPVGKLRITAARVATRLALLPVLEPFLEKHPGIDVDVVDGASFVDIVKEGFDAGVRFRERVAADMVAIPLGPPLRSAIVATPAYFARHPPPKTPKDLAAHDCIQLRFTHGGCYAWELERNGKELEVETRGRLALSDQVEILEAALAGMGLAYVFESQVESLVRQKRLVRVLEGWCPVYPGFFLYYPSRRHLPPVLKAFVDFVRAKA</sequence>
<dbReference type="PANTHER" id="PTHR30537:SF1">
    <property type="entry name" value="HTH-TYPE TRANSCRIPTIONAL REGULATOR PGRR"/>
    <property type="match status" value="1"/>
</dbReference>
<protein>
    <submittedName>
        <fullName evidence="6">Transcriptional regulator, LysR family</fullName>
    </submittedName>
</protein>
<dbReference type="InterPro" id="IPR005119">
    <property type="entry name" value="LysR_subst-bd"/>
</dbReference>
<dbReference type="Gene3D" id="3.40.190.290">
    <property type="match status" value="1"/>
</dbReference>
<dbReference type="eggNOG" id="COG0583">
    <property type="taxonomic scope" value="Bacteria"/>
</dbReference>
<evidence type="ECO:0000259" key="5">
    <source>
        <dbReference type="PROSITE" id="PS50931"/>
    </source>
</evidence>
<dbReference type="OrthoDB" id="5416547at2"/>
<dbReference type="Pfam" id="PF00126">
    <property type="entry name" value="HTH_1"/>
    <property type="match status" value="1"/>
</dbReference>
<dbReference type="GO" id="GO:0003700">
    <property type="term" value="F:DNA-binding transcription factor activity"/>
    <property type="evidence" value="ECO:0007669"/>
    <property type="project" value="InterPro"/>
</dbReference>
<keyword evidence="7" id="KW-1185">Reference proteome</keyword>
<dbReference type="InterPro" id="IPR036388">
    <property type="entry name" value="WH-like_DNA-bd_sf"/>
</dbReference>
<dbReference type="InterPro" id="IPR036390">
    <property type="entry name" value="WH_DNA-bd_sf"/>
</dbReference>
<dbReference type="FunFam" id="1.10.10.10:FF:000001">
    <property type="entry name" value="LysR family transcriptional regulator"/>
    <property type="match status" value="1"/>
</dbReference>
<dbReference type="SUPFAM" id="SSF46785">
    <property type="entry name" value="Winged helix' DNA-binding domain"/>
    <property type="match status" value="1"/>
</dbReference>
<comment type="similarity">
    <text evidence="1">Belongs to the LysR transcriptional regulatory family.</text>
</comment>
<dbReference type="Gene3D" id="1.10.10.10">
    <property type="entry name" value="Winged helix-like DNA-binding domain superfamily/Winged helix DNA-binding domain"/>
    <property type="match status" value="1"/>
</dbReference>
<dbReference type="SUPFAM" id="SSF53850">
    <property type="entry name" value="Periplasmic binding protein-like II"/>
    <property type="match status" value="1"/>
</dbReference>
<evidence type="ECO:0000256" key="2">
    <source>
        <dbReference type="ARBA" id="ARBA00023015"/>
    </source>
</evidence>
<dbReference type="RefSeq" id="WP_002636040.1">
    <property type="nucleotide sequence ID" value="NZ_CP012109.1"/>
</dbReference>
<evidence type="ECO:0000256" key="4">
    <source>
        <dbReference type="ARBA" id="ARBA00023163"/>
    </source>
</evidence>
<dbReference type="CDD" id="cd08474">
    <property type="entry name" value="PBP2_CrgA_like_5"/>
    <property type="match status" value="1"/>
</dbReference>
<dbReference type="AlphaFoldDB" id="A0A0H4X2U2"/>
<evidence type="ECO:0000256" key="3">
    <source>
        <dbReference type="ARBA" id="ARBA00023125"/>
    </source>
</evidence>
<dbReference type="EMBL" id="CP012109">
    <property type="protein sequence ID" value="AKQ69479.1"/>
    <property type="molecule type" value="Genomic_DNA"/>
</dbReference>
<accession>A0A0H4X2U2</accession>
<dbReference type="PROSITE" id="PS50931">
    <property type="entry name" value="HTH_LYSR"/>
    <property type="match status" value="1"/>
</dbReference>
<evidence type="ECO:0000256" key="1">
    <source>
        <dbReference type="ARBA" id="ARBA00009437"/>
    </source>
</evidence>
<dbReference type="Pfam" id="PF03466">
    <property type="entry name" value="LysR_substrate"/>
    <property type="match status" value="1"/>
</dbReference>
<organism evidence="6 7">
    <name type="scientific">Pseudomyxococcus hansupus</name>
    <dbReference type="NCBI Taxonomy" id="1297742"/>
    <lineage>
        <taxon>Bacteria</taxon>
        <taxon>Pseudomonadati</taxon>
        <taxon>Myxococcota</taxon>
        <taxon>Myxococcia</taxon>
        <taxon>Myxococcales</taxon>
        <taxon>Cystobacterineae</taxon>
        <taxon>Myxococcaceae</taxon>
        <taxon>Pseudomyxococcus</taxon>
    </lineage>
</organism>
<dbReference type="KEGG" id="mym:A176_006391"/>
<dbReference type="GO" id="GO:0006351">
    <property type="term" value="P:DNA-templated transcription"/>
    <property type="evidence" value="ECO:0007669"/>
    <property type="project" value="TreeGrafter"/>
</dbReference>
<gene>
    <name evidence="6" type="ORF">A176_006391</name>
</gene>
<dbReference type="GO" id="GO:0043565">
    <property type="term" value="F:sequence-specific DNA binding"/>
    <property type="evidence" value="ECO:0007669"/>
    <property type="project" value="TreeGrafter"/>
</dbReference>
<evidence type="ECO:0000313" key="7">
    <source>
        <dbReference type="Proteomes" id="UP000009026"/>
    </source>
</evidence>
<dbReference type="STRING" id="1297742.A176_006391"/>
<dbReference type="PANTHER" id="PTHR30537">
    <property type="entry name" value="HTH-TYPE TRANSCRIPTIONAL REGULATOR"/>
    <property type="match status" value="1"/>
</dbReference>
<proteinExistence type="inferred from homology"/>
<reference evidence="6 7" key="1">
    <citation type="journal article" date="2016" name="PLoS ONE">
        <title>Complete Genome Sequence and Comparative Genomics of a Novel Myxobacterium Myxococcus hansupus.</title>
        <authorList>
            <person name="Sharma G."/>
            <person name="Narwani T."/>
            <person name="Subramanian S."/>
        </authorList>
    </citation>
    <scope>NUCLEOTIDE SEQUENCE [LARGE SCALE GENOMIC DNA]</scope>
    <source>
        <strain evidence="7">mixupus</strain>
    </source>
</reference>
<keyword evidence="4" id="KW-0804">Transcription</keyword>
<dbReference type="InterPro" id="IPR000847">
    <property type="entry name" value="LysR_HTH_N"/>
</dbReference>
<dbReference type="PATRIC" id="fig|1297742.4.peg.6479"/>
<dbReference type="Proteomes" id="UP000009026">
    <property type="component" value="Chromosome"/>
</dbReference>
<keyword evidence="3" id="KW-0238">DNA-binding</keyword>
<feature type="domain" description="HTH lysR-type" evidence="5">
    <location>
        <begin position="1"/>
        <end position="60"/>
    </location>
</feature>
<evidence type="ECO:0000313" key="6">
    <source>
        <dbReference type="EMBL" id="AKQ69479.1"/>
    </source>
</evidence>
<keyword evidence="2" id="KW-0805">Transcription regulation</keyword>
<dbReference type="InterPro" id="IPR058163">
    <property type="entry name" value="LysR-type_TF_proteobact-type"/>
</dbReference>
<name>A0A0H4X2U2_9BACT</name>